<dbReference type="PANTHER" id="PTHR30472">
    <property type="entry name" value="FERRIC ENTEROBACTIN TRANSPORT SYSTEM PERMEASE PROTEIN"/>
    <property type="match status" value="1"/>
</dbReference>
<dbReference type="GO" id="GO:0022857">
    <property type="term" value="F:transmembrane transporter activity"/>
    <property type="evidence" value="ECO:0007669"/>
    <property type="project" value="InterPro"/>
</dbReference>
<gene>
    <name evidence="9" type="ORF">FHS74_004471</name>
</gene>
<comment type="caution">
    <text evidence="9">The sequence shown here is derived from an EMBL/GenBank/DDBJ whole genome shotgun (WGS) entry which is preliminary data.</text>
</comment>
<evidence type="ECO:0000256" key="3">
    <source>
        <dbReference type="ARBA" id="ARBA00022448"/>
    </source>
</evidence>
<evidence type="ECO:0000256" key="8">
    <source>
        <dbReference type="SAM" id="Phobius"/>
    </source>
</evidence>
<evidence type="ECO:0000313" key="10">
    <source>
        <dbReference type="Proteomes" id="UP000539175"/>
    </source>
</evidence>
<dbReference type="EMBL" id="JACIIZ010000014">
    <property type="protein sequence ID" value="MBB6253895.1"/>
    <property type="molecule type" value="Genomic_DNA"/>
</dbReference>
<dbReference type="GO" id="GO:0005886">
    <property type="term" value="C:plasma membrane"/>
    <property type="evidence" value="ECO:0007669"/>
    <property type="project" value="UniProtKB-SubCell"/>
</dbReference>
<sequence>MTVLTRRHPLALLLPLMAALFVASLSLGASGVSLAGVLADWRANGGTGGGGGTAWVIFTEIRLPRALLGLLVGGALGMAGAALQGMLRNPLAEPAVIGVSPCAALGAVIAFYSGFANRFALALPLGGIAGALVAVALLFALAGRSVGVLTLILAGIALSSFAGAATSLALSLSPNPYALAEIVFWMMGSLADRTMDQVYLAAPFVTAGAALLLSVGPALDALSLGEDTAQSLGFPVGRVGARVVLGTALAVGAAVAVTGAIGFVGLVVPHLLRPLVGHQPRRLLLPSFAGGACLVLAADTALRLGGPRPELKLGVVTALLGAPFFLGLVLSTRRNLA</sequence>
<evidence type="ECO:0000256" key="6">
    <source>
        <dbReference type="ARBA" id="ARBA00022989"/>
    </source>
</evidence>
<dbReference type="Pfam" id="PF01032">
    <property type="entry name" value="FecCD"/>
    <property type="match status" value="1"/>
</dbReference>
<feature type="transmembrane region" description="Helical" evidence="8">
    <location>
        <begin position="95"/>
        <end position="115"/>
    </location>
</feature>
<comment type="similarity">
    <text evidence="2">Belongs to the binding-protein-dependent transport system permease family. FecCD subfamily.</text>
</comment>
<evidence type="ECO:0000256" key="5">
    <source>
        <dbReference type="ARBA" id="ARBA00022692"/>
    </source>
</evidence>
<dbReference type="AlphaFoldDB" id="A0A7X0B1E2"/>
<keyword evidence="10" id="KW-1185">Reference proteome</keyword>
<protein>
    <submittedName>
        <fullName evidence="9">Iron complex transport system permease protein</fullName>
    </submittedName>
</protein>
<name>A0A7X0B1E2_9PROT</name>
<dbReference type="Gene3D" id="1.10.3470.10">
    <property type="entry name" value="ABC transporter involved in vitamin B12 uptake, BtuC"/>
    <property type="match status" value="1"/>
</dbReference>
<dbReference type="InterPro" id="IPR037294">
    <property type="entry name" value="ABC_BtuC-like"/>
</dbReference>
<dbReference type="SUPFAM" id="SSF81345">
    <property type="entry name" value="ABC transporter involved in vitamin B12 uptake, BtuC"/>
    <property type="match status" value="1"/>
</dbReference>
<evidence type="ECO:0000256" key="4">
    <source>
        <dbReference type="ARBA" id="ARBA00022475"/>
    </source>
</evidence>
<feature type="transmembrane region" description="Helical" evidence="8">
    <location>
        <begin position="148"/>
        <end position="170"/>
    </location>
</feature>
<keyword evidence="3" id="KW-0813">Transport</keyword>
<dbReference type="InterPro" id="IPR000522">
    <property type="entry name" value="ABC_transptr_permease_BtuC"/>
</dbReference>
<proteinExistence type="inferred from homology"/>
<keyword evidence="4" id="KW-1003">Cell membrane</keyword>
<feature type="transmembrane region" description="Helical" evidence="8">
    <location>
        <begin position="63"/>
        <end position="83"/>
    </location>
</feature>
<dbReference type="Proteomes" id="UP000539175">
    <property type="component" value="Unassembled WGS sequence"/>
</dbReference>
<evidence type="ECO:0000256" key="7">
    <source>
        <dbReference type="ARBA" id="ARBA00023136"/>
    </source>
</evidence>
<feature type="transmembrane region" description="Helical" evidence="8">
    <location>
        <begin position="198"/>
        <end position="219"/>
    </location>
</feature>
<evidence type="ECO:0000256" key="2">
    <source>
        <dbReference type="ARBA" id="ARBA00007935"/>
    </source>
</evidence>
<dbReference type="PANTHER" id="PTHR30472:SF25">
    <property type="entry name" value="ABC TRANSPORTER PERMEASE PROTEIN MJ0876-RELATED"/>
    <property type="match status" value="1"/>
</dbReference>
<reference evidence="9 10" key="1">
    <citation type="submission" date="2020-08" db="EMBL/GenBank/DDBJ databases">
        <title>Genomic Encyclopedia of Type Strains, Phase IV (KMG-IV): sequencing the most valuable type-strain genomes for metagenomic binning, comparative biology and taxonomic classification.</title>
        <authorList>
            <person name="Goeker M."/>
        </authorList>
    </citation>
    <scope>NUCLEOTIDE SEQUENCE [LARGE SCALE GENOMIC DNA]</scope>
    <source>
        <strain evidence="9 10">DSM 22198</strain>
    </source>
</reference>
<accession>A0A7X0B1E2</accession>
<feature type="transmembrane region" description="Helical" evidence="8">
    <location>
        <begin position="121"/>
        <end position="141"/>
    </location>
</feature>
<organism evidence="9 10">
    <name type="scientific">Nitrospirillum iridis</name>
    <dbReference type="NCBI Taxonomy" id="765888"/>
    <lineage>
        <taxon>Bacteria</taxon>
        <taxon>Pseudomonadati</taxon>
        <taxon>Pseudomonadota</taxon>
        <taxon>Alphaproteobacteria</taxon>
        <taxon>Rhodospirillales</taxon>
        <taxon>Azospirillaceae</taxon>
        <taxon>Nitrospirillum</taxon>
    </lineage>
</organism>
<dbReference type="CDD" id="cd06550">
    <property type="entry name" value="TM_ABC_iron-siderophores_like"/>
    <property type="match status" value="1"/>
</dbReference>
<keyword evidence="5 8" id="KW-0812">Transmembrane</keyword>
<dbReference type="RefSeq" id="WP_425491360.1">
    <property type="nucleotide sequence ID" value="NZ_JACIIZ010000014.1"/>
</dbReference>
<evidence type="ECO:0000256" key="1">
    <source>
        <dbReference type="ARBA" id="ARBA00004651"/>
    </source>
</evidence>
<keyword evidence="6 8" id="KW-1133">Transmembrane helix</keyword>
<feature type="transmembrane region" description="Helical" evidence="8">
    <location>
        <begin position="239"/>
        <end position="272"/>
    </location>
</feature>
<comment type="subcellular location">
    <subcellularLocation>
        <location evidence="1">Cell membrane</location>
        <topology evidence="1">Multi-pass membrane protein</topology>
    </subcellularLocation>
</comment>
<feature type="transmembrane region" description="Helical" evidence="8">
    <location>
        <begin position="311"/>
        <end position="330"/>
    </location>
</feature>
<keyword evidence="7 8" id="KW-0472">Membrane</keyword>
<evidence type="ECO:0000313" key="9">
    <source>
        <dbReference type="EMBL" id="MBB6253895.1"/>
    </source>
</evidence>